<dbReference type="InParanoid" id="G5BEW9"/>
<dbReference type="GO" id="GO:0051015">
    <property type="term" value="F:actin filament binding"/>
    <property type="evidence" value="ECO:0007669"/>
    <property type="project" value="TreeGrafter"/>
</dbReference>
<dbReference type="PANTHER" id="PTHR16517:SF12">
    <property type="entry name" value="TUBBY-RELATED PROTEIN 1"/>
    <property type="match status" value="1"/>
</dbReference>
<accession>G5BEW9</accession>
<evidence type="ECO:0000256" key="3">
    <source>
        <dbReference type="SAM" id="MobiDB-lite"/>
    </source>
</evidence>
<feature type="domain" description="Tubby C-terminal" evidence="4">
    <location>
        <begin position="144"/>
        <end position="294"/>
    </location>
</feature>
<comment type="similarity">
    <text evidence="1 2">Belongs to the TUB family.</text>
</comment>
<evidence type="ECO:0000256" key="1">
    <source>
        <dbReference type="ARBA" id="ARBA00007129"/>
    </source>
</evidence>
<dbReference type="SUPFAM" id="SSF54518">
    <property type="entry name" value="Tubby C-terminal domain-like"/>
    <property type="match status" value="1"/>
</dbReference>
<dbReference type="PANTHER" id="PTHR16517">
    <property type="entry name" value="TUBBY-RELATED"/>
    <property type="match status" value="1"/>
</dbReference>
<feature type="compositionally biased region" description="Acidic residues" evidence="3">
    <location>
        <begin position="42"/>
        <end position="53"/>
    </location>
</feature>
<sequence length="300" mass="32981">RRKTETPGPAEPHAVYTRFLSAPAAKKRDPRDTFLAARAAHEEEEEEEDEEADEEKKEESPVPARKPPKDKASGDKRGRRAKAQAPRGNLGSPKPPQRPLRIKKKEAGDGTKMKKTEKKGASEADREPAGSPAAMFLVREGSPAQKAAKKAFVLMPGPPKAPEEQPTEEEEQEEEGSAVVTRNSNQKGRAKGKGKKVGQASDGLLVRWQNKTLESLIELHNKPPVWNEGSGSYTLNFQGRVTQASVKNFQIVHADDPDYIVLQFGRVAEDAFTLDYRYPLCALQAFAIALSSFDGKLACE</sequence>
<feature type="compositionally biased region" description="Basic and acidic residues" evidence="3">
    <location>
        <begin position="67"/>
        <end position="76"/>
    </location>
</feature>
<proteinExistence type="inferred from homology"/>
<dbReference type="EMBL" id="JH169897">
    <property type="protein sequence ID" value="EHB07830.1"/>
    <property type="molecule type" value="Genomic_DNA"/>
</dbReference>
<evidence type="ECO:0000256" key="2">
    <source>
        <dbReference type="RuleBase" id="RU361125"/>
    </source>
</evidence>
<feature type="compositionally biased region" description="Basic and acidic residues" evidence="3">
    <location>
        <begin position="105"/>
        <end position="128"/>
    </location>
</feature>
<dbReference type="Gene3D" id="3.20.90.10">
    <property type="entry name" value="Tubby Protein, Chain A"/>
    <property type="match status" value="1"/>
</dbReference>
<feature type="region of interest" description="Disordered" evidence="3">
    <location>
        <begin position="1"/>
        <end position="142"/>
    </location>
</feature>
<evidence type="ECO:0000259" key="4">
    <source>
        <dbReference type="Pfam" id="PF01167"/>
    </source>
</evidence>
<dbReference type="Proteomes" id="UP000006813">
    <property type="component" value="Unassembled WGS sequence"/>
</dbReference>
<feature type="compositionally biased region" description="Acidic residues" evidence="3">
    <location>
        <begin position="165"/>
        <end position="176"/>
    </location>
</feature>
<dbReference type="GO" id="GO:0005929">
    <property type="term" value="C:cilium"/>
    <property type="evidence" value="ECO:0007669"/>
    <property type="project" value="TreeGrafter"/>
</dbReference>
<dbReference type="PROSITE" id="PS01200">
    <property type="entry name" value="TUB_1"/>
    <property type="match status" value="1"/>
</dbReference>
<dbReference type="InterPro" id="IPR025659">
    <property type="entry name" value="Tubby-like_C"/>
</dbReference>
<organism evidence="5 6">
    <name type="scientific">Heterocephalus glaber</name>
    <name type="common">Naked mole rat</name>
    <dbReference type="NCBI Taxonomy" id="10181"/>
    <lineage>
        <taxon>Eukaryota</taxon>
        <taxon>Metazoa</taxon>
        <taxon>Chordata</taxon>
        <taxon>Craniata</taxon>
        <taxon>Vertebrata</taxon>
        <taxon>Euteleostomi</taxon>
        <taxon>Mammalia</taxon>
        <taxon>Eutheria</taxon>
        <taxon>Euarchontoglires</taxon>
        <taxon>Glires</taxon>
        <taxon>Rodentia</taxon>
        <taxon>Hystricomorpha</taxon>
        <taxon>Bathyergidae</taxon>
        <taxon>Heterocephalus</taxon>
    </lineage>
</organism>
<evidence type="ECO:0000313" key="5">
    <source>
        <dbReference type="EMBL" id="EHB07830.1"/>
    </source>
</evidence>
<gene>
    <name evidence="5" type="ORF">GW7_00643</name>
</gene>
<protein>
    <recommendedName>
        <fullName evidence="2">Tubby-like protein</fullName>
    </recommendedName>
</protein>
<dbReference type="InterPro" id="IPR000007">
    <property type="entry name" value="Tubby_C"/>
</dbReference>
<dbReference type="PRINTS" id="PR01573">
    <property type="entry name" value="SUPERTUBBY"/>
</dbReference>
<dbReference type="AlphaFoldDB" id="G5BEW9"/>
<reference evidence="5 6" key="1">
    <citation type="journal article" date="2011" name="Nature">
        <title>Genome sequencing reveals insights into physiology and longevity of the naked mole rat.</title>
        <authorList>
            <person name="Kim E.B."/>
            <person name="Fang X."/>
            <person name="Fushan A.A."/>
            <person name="Huang Z."/>
            <person name="Lobanov A.V."/>
            <person name="Han L."/>
            <person name="Marino S.M."/>
            <person name="Sun X."/>
            <person name="Turanov A.A."/>
            <person name="Yang P."/>
            <person name="Yim S.H."/>
            <person name="Zhao X."/>
            <person name="Kasaikina M.V."/>
            <person name="Stoletzki N."/>
            <person name="Peng C."/>
            <person name="Polak P."/>
            <person name="Xiong Z."/>
            <person name="Kiezun A."/>
            <person name="Zhu Y."/>
            <person name="Chen Y."/>
            <person name="Kryukov G.V."/>
            <person name="Zhang Q."/>
            <person name="Peshkin L."/>
            <person name="Yang L."/>
            <person name="Bronson R.T."/>
            <person name="Buffenstein R."/>
            <person name="Wang B."/>
            <person name="Han C."/>
            <person name="Li Q."/>
            <person name="Chen L."/>
            <person name="Zhao W."/>
            <person name="Sunyaev S.R."/>
            <person name="Park T.J."/>
            <person name="Zhang G."/>
            <person name="Wang J."/>
            <person name="Gladyshev V.N."/>
        </authorList>
    </citation>
    <scope>NUCLEOTIDE SEQUENCE [LARGE SCALE GENOMIC DNA]</scope>
</reference>
<evidence type="ECO:0000313" key="6">
    <source>
        <dbReference type="Proteomes" id="UP000006813"/>
    </source>
</evidence>
<dbReference type="STRING" id="10181.G5BEW9"/>
<dbReference type="PROSITE" id="PS01201">
    <property type="entry name" value="TUB_2"/>
    <property type="match status" value="1"/>
</dbReference>
<dbReference type="InterPro" id="IPR018066">
    <property type="entry name" value="Tubby_C_CS"/>
</dbReference>
<dbReference type="eggNOG" id="KOG2502">
    <property type="taxonomic scope" value="Eukaryota"/>
</dbReference>
<name>G5BEW9_HETGA</name>
<dbReference type="Pfam" id="PF01167">
    <property type="entry name" value="Tub"/>
    <property type="match status" value="1"/>
</dbReference>
<feature type="region of interest" description="Disordered" evidence="3">
    <location>
        <begin position="155"/>
        <end position="196"/>
    </location>
</feature>
<feature type="non-terminal residue" evidence="5">
    <location>
        <position position="1"/>
    </location>
</feature>
<dbReference type="GO" id="GO:0061512">
    <property type="term" value="P:protein localization to cilium"/>
    <property type="evidence" value="ECO:0007669"/>
    <property type="project" value="TreeGrafter"/>
</dbReference>